<comment type="caution">
    <text evidence="1">The sequence shown here is derived from an EMBL/GenBank/DDBJ whole genome shotgun (WGS) entry which is preliminary data.</text>
</comment>
<dbReference type="AlphaFoldDB" id="A0AAD5N420"/>
<proteinExistence type="predicted"/>
<dbReference type="EMBL" id="JAHQIW010004131">
    <property type="protein sequence ID" value="KAJ1361207.1"/>
    <property type="molecule type" value="Genomic_DNA"/>
</dbReference>
<gene>
    <name evidence="1" type="ORF">KIN20_020404</name>
</gene>
<protein>
    <submittedName>
        <fullName evidence="1">Uncharacterized protein</fullName>
    </submittedName>
</protein>
<dbReference type="Proteomes" id="UP001196413">
    <property type="component" value="Unassembled WGS sequence"/>
</dbReference>
<evidence type="ECO:0000313" key="2">
    <source>
        <dbReference type="Proteomes" id="UP001196413"/>
    </source>
</evidence>
<keyword evidence="2" id="KW-1185">Reference proteome</keyword>
<organism evidence="1 2">
    <name type="scientific">Parelaphostrongylus tenuis</name>
    <name type="common">Meningeal worm</name>
    <dbReference type="NCBI Taxonomy" id="148309"/>
    <lineage>
        <taxon>Eukaryota</taxon>
        <taxon>Metazoa</taxon>
        <taxon>Ecdysozoa</taxon>
        <taxon>Nematoda</taxon>
        <taxon>Chromadorea</taxon>
        <taxon>Rhabditida</taxon>
        <taxon>Rhabditina</taxon>
        <taxon>Rhabditomorpha</taxon>
        <taxon>Strongyloidea</taxon>
        <taxon>Metastrongylidae</taxon>
        <taxon>Parelaphostrongylus</taxon>
    </lineage>
</organism>
<reference evidence="1" key="1">
    <citation type="submission" date="2021-06" db="EMBL/GenBank/DDBJ databases">
        <title>Parelaphostrongylus tenuis whole genome reference sequence.</title>
        <authorList>
            <person name="Garwood T.J."/>
            <person name="Larsen P.A."/>
            <person name="Fountain-Jones N.M."/>
            <person name="Garbe J.R."/>
            <person name="Macchietto M.G."/>
            <person name="Kania S.A."/>
            <person name="Gerhold R.W."/>
            <person name="Richards J.E."/>
            <person name="Wolf T.M."/>
        </authorList>
    </citation>
    <scope>NUCLEOTIDE SEQUENCE</scope>
    <source>
        <strain evidence="1">MNPRO001-30</strain>
        <tissue evidence="1">Meninges</tissue>
    </source>
</reference>
<evidence type="ECO:0000313" key="1">
    <source>
        <dbReference type="EMBL" id="KAJ1361207.1"/>
    </source>
</evidence>
<accession>A0AAD5N420</accession>
<sequence>METAQWKLEVWFSQGYAFQLESYDLLEDGVTIQPSRSPPQADEAAARTAHAMYRKRCIWSSTSYNNPTKGRTCETQCGGELNQAKDYHVRVP</sequence>
<name>A0AAD5N420_PARTN</name>